<dbReference type="GO" id="GO:0008235">
    <property type="term" value="F:metalloexopeptidase activity"/>
    <property type="evidence" value="ECO:0007669"/>
    <property type="project" value="InterPro"/>
</dbReference>
<dbReference type="Proteomes" id="UP000241507">
    <property type="component" value="Chromosome"/>
</dbReference>
<gene>
    <name evidence="2" type="ORF">C7S20_02325</name>
</gene>
<dbReference type="InterPro" id="IPR045175">
    <property type="entry name" value="M28_fam"/>
</dbReference>
<dbReference type="RefSeq" id="WP_107010970.1">
    <property type="nucleotide sequence ID" value="NZ_CP028136.1"/>
</dbReference>
<dbReference type="KEGG" id="grs:C7S20_02325"/>
<name>A0A2R3Z1S6_9FLAO</name>
<dbReference type="Gene3D" id="3.40.630.10">
    <property type="entry name" value="Zn peptidases"/>
    <property type="match status" value="1"/>
</dbReference>
<organism evidence="2 3">
    <name type="scientific">Christiangramia fulva</name>
    <dbReference type="NCBI Taxonomy" id="2126553"/>
    <lineage>
        <taxon>Bacteria</taxon>
        <taxon>Pseudomonadati</taxon>
        <taxon>Bacteroidota</taxon>
        <taxon>Flavobacteriia</taxon>
        <taxon>Flavobacteriales</taxon>
        <taxon>Flavobacteriaceae</taxon>
        <taxon>Christiangramia</taxon>
    </lineage>
</organism>
<evidence type="ECO:0000313" key="2">
    <source>
        <dbReference type="EMBL" id="AVR44192.1"/>
    </source>
</evidence>
<evidence type="ECO:0000313" key="3">
    <source>
        <dbReference type="Proteomes" id="UP000241507"/>
    </source>
</evidence>
<dbReference type="InterPro" id="IPR007484">
    <property type="entry name" value="Peptidase_M28"/>
</dbReference>
<feature type="domain" description="Peptidase M28" evidence="1">
    <location>
        <begin position="97"/>
        <end position="296"/>
    </location>
</feature>
<accession>A0A2R3Z1S6</accession>
<protein>
    <submittedName>
        <fullName evidence="2">Peptidase M28</fullName>
    </submittedName>
</protein>
<dbReference type="Pfam" id="PF04389">
    <property type="entry name" value="Peptidase_M28"/>
    <property type="match status" value="1"/>
</dbReference>
<sequence length="322" mass="36655">MRKNIFQLPFILLIGVFINFSCISQETNSESYQVSKDEVLANLTYLASDELRGRKTGSEDINTAAAYIEGKFKSYAIKPFFETYRDSFQVGDLYGYNLVAVLPGKDEELKDQYILVGAHYDHIGKANPDADDVIANGANDNASGTVSVLEIAKEFAKNSDNKRSIIFALFSGEELGLKGSSHLAQKLKEKGIDLYTMFNIEMVGVPMKNKSYEVYVTGYDKSNLAQKFNDYTWKEVLGFLPQASEYNLFRRSDNYPFYSNFKIPAQTISSFDFTNYPYYHHVNDEVEYLDPEFMADLIEDILPGLHKMARTDNKEIKLTIEQ</sequence>
<keyword evidence="3" id="KW-1185">Reference proteome</keyword>
<proteinExistence type="predicted"/>
<dbReference type="PANTHER" id="PTHR12147">
    <property type="entry name" value="METALLOPEPTIDASE M28 FAMILY MEMBER"/>
    <property type="match status" value="1"/>
</dbReference>
<evidence type="ECO:0000259" key="1">
    <source>
        <dbReference type="Pfam" id="PF04389"/>
    </source>
</evidence>
<dbReference type="SUPFAM" id="SSF53187">
    <property type="entry name" value="Zn-dependent exopeptidases"/>
    <property type="match status" value="1"/>
</dbReference>
<dbReference type="AlphaFoldDB" id="A0A2R3Z1S6"/>
<dbReference type="EMBL" id="CP028136">
    <property type="protein sequence ID" value="AVR44192.1"/>
    <property type="molecule type" value="Genomic_DNA"/>
</dbReference>
<reference evidence="3" key="1">
    <citation type="submission" date="2018-03" db="EMBL/GenBank/DDBJ databases">
        <title>Gramella fulva sp. nov., isolated from a dry surface of tidal flat.</title>
        <authorList>
            <person name="Hwang S.H."/>
            <person name="Hwang W.M."/>
            <person name="Kang K."/>
            <person name="Ahn T.-Y."/>
        </authorList>
    </citation>
    <scope>NUCLEOTIDE SEQUENCE [LARGE SCALE GENOMIC DNA]</scope>
    <source>
        <strain evidence="3">SH35</strain>
    </source>
</reference>
<dbReference type="PANTHER" id="PTHR12147:SF26">
    <property type="entry name" value="PEPTIDASE M28 DOMAIN-CONTAINING PROTEIN"/>
    <property type="match status" value="1"/>
</dbReference>
<dbReference type="OrthoDB" id="9764939at2"/>
<dbReference type="GO" id="GO:0006508">
    <property type="term" value="P:proteolysis"/>
    <property type="evidence" value="ECO:0007669"/>
    <property type="project" value="InterPro"/>
</dbReference>
<dbReference type="CDD" id="cd03877">
    <property type="entry name" value="M28_like"/>
    <property type="match status" value="1"/>
</dbReference>